<proteinExistence type="predicted"/>
<dbReference type="AlphaFoldDB" id="A0AAN8F2F2"/>
<dbReference type="Proteomes" id="UP001331761">
    <property type="component" value="Unassembled WGS sequence"/>
</dbReference>
<comment type="caution">
    <text evidence="2">The sequence shown here is derived from an EMBL/GenBank/DDBJ whole genome shotgun (WGS) entry which is preliminary data.</text>
</comment>
<dbReference type="EMBL" id="WIXE01017063">
    <property type="protein sequence ID" value="KAK5972056.1"/>
    <property type="molecule type" value="Genomic_DNA"/>
</dbReference>
<name>A0AAN8F2F2_TRICO</name>
<protein>
    <submittedName>
        <fullName evidence="2">Uncharacterized protein</fullName>
    </submittedName>
</protein>
<gene>
    <name evidence="2" type="ORF">GCK32_003484</name>
</gene>
<keyword evidence="3" id="KW-1185">Reference proteome</keyword>
<feature type="region of interest" description="Disordered" evidence="1">
    <location>
        <begin position="47"/>
        <end position="71"/>
    </location>
</feature>
<evidence type="ECO:0000313" key="2">
    <source>
        <dbReference type="EMBL" id="KAK5972056.1"/>
    </source>
</evidence>
<evidence type="ECO:0000313" key="3">
    <source>
        <dbReference type="Proteomes" id="UP001331761"/>
    </source>
</evidence>
<sequence length="96" mass="10667">MECDGNVAKQHVYINDAVYYLVDAERGVRFCVLRDCGIPLLNEKLSAHPSAQHSRSPSPQREALEQDNGEASLNVAAETQAQCVQDDRSRPRSQLV</sequence>
<organism evidence="2 3">
    <name type="scientific">Trichostrongylus colubriformis</name>
    <name type="common">Black scour worm</name>
    <dbReference type="NCBI Taxonomy" id="6319"/>
    <lineage>
        <taxon>Eukaryota</taxon>
        <taxon>Metazoa</taxon>
        <taxon>Ecdysozoa</taxon>
        <taxon>Nematoda</taxon>
        <taxon>Chromadorea</taxon>
        <taxon>Rhabditida</taxon>
        <taxon>Rhabditina</taxon>
        <taxon>Rhabditomorpha</taxon>
        <taxon>Strongyloidea</taxon>
        <taxon>Trichostrongylidae</taxon>
        <taxon>Trichostrongylus</taxon>
    </lineage>
</organism>
<accession>A0AAN8F2F2</accession>
<reference evidence="2 3" key="1">
    <citation type="submission" date="2019-10" db="EMBL/GenBank/DDBJ databases">
        <title>Assembly and Annotation for the nematode Trichostrongylus colubriformis.</title>
        <authorList>
            <person name="Martin J."/>
        </authorList>
    </citation>
    <scope>NUCLEOTIDE SEQUENCE [LARGE SCALE GENOMIC DNA]</scope>
    <source>
        <strain evidence="2">G859</strain>
        <tissue evidence="2">Whole worm</tissue>
    </source>
</reference>
<feature type="compositionally biased region" description="Polar residues" evidence="1">
    <location>
        <begin position="49"/>
        <end position="59"/>
    </location>
</feature>
<evidence type="ECO:0000256" key="1">
    <source>
        <dbReference type="SAM" id="MobiDB-lite"/>
    </source>
</evidence>